<evidence type="ECO:0000256" key="1">
    <source>
        <dbReference type="SAM" id="Phobius"/>
    </source>
</evidence>
<evidence type="ECO:0000259" key="2">
    <source>
        <dbReference type="Pfam" id="PF12706"/>
    </source>
</evidence>
<dbReference type="AlphaFoldDB" id="A0A1H7F262"/>
<feature type="transmembrane region" description="Helical" evidence="1">
    <location>
        <begin position="12"/>
        <end position="35"/>
    </location>
</feature>
<keyword evidence="4" id="KW-1185">Reference proteome</keyword>
<dbReference type="InterPro" id="IPR050114">
    <property type="entry name" value="UPF0173_UPF0282_UlaG_hydrolase"/>
</dbReference>
<dbReference type="InterPro" id="IPR001279">
    <property type="entry name" value="Metallo-B-lactamas"/>
</dbReference>
<gene>
    <name evidence="3" type="ORF">SAMN04488008_10138</name>
</gene>
<dbReference type="InterPro" id="IPR036866">
    <property type="entry name" value="RibonucZ/Hydroxyglut_hydro"/>
</dbReference>
<keyword evidence="1" id="KW-1133">Transmembrane helix</keyword>
<proteinExistence type="predicted"/>
<dbReference type="OrthoDB" id="9805728at2"/>
<dbReference type="Pfam" id="PF12706">
    <property type="entry name" value="Lactamase_B_2"/>
    <property type="match status" value="1"/>
</dbReference>
<dbReference type="STRING" id="228957.SAMN04488008_10138"/>
<dbReference type="EMBL" id="FNZN01000001">
    <property type="protein sequence ID" value="SEK20246.1"/>
    <property type="molecule type" value="Genomic_DNA"/>
</dbReference>
<dbReference type="Gene3D" id="3.60.15.10">
    <property type="entry name" value="Ribonuclease Z/Hydroxyacylglutathione hydrolase-like"/>
    <property type="match status" value="1"/>
</dbReference>
<keyword evidence="1" id="KW-0472">Membrane</keyword>
<organism evidence="3 4">
    <name type="scientific">Maribacter orientalis</name>
    <dbReference type="NCBI Taxonomy" id="228957"/>
    <lineage>
        <taxon>Bacteria</taxon>
        <taxon>Pseudomonadati</taxon>
        <taxon>Bacteroidota</taxon>
        <taxon>Flavobacteriia</taxon>
        <taxon>Flavobacteriales</taxon>
        <taxon>Flavobacteriaceae</taxon>
        <taxon>Maribacter</taxon>
    </lineage>
</organism>
<dbReference type="PANTHER" id="PTHR43546">
    <property type="entry name" value="UPF0173 METAL-DEPENDENT HYDROLASE MJ1163-RELATED"/>
    <property type="match status" value="1"/>
</dbReference>
<sequence>MERTYPYLQLKIVAIMKPFNLFKGTLLLLVVFLGAKERLHAQKAYAEGELMKEIKSHKTGLAAWWTGHNGWLIKYNDILIGTDLALETKERSISSPISAEELAKELDISFISHEHGDHFERETSEILSKNGNCVFVMPANCKETAMQELNIPENRIKVASPRIPFDIGDIHIEPVRAIHGNPKFAVFYDANLEDCGYVITIGGKRFLQMGDTVLLEDHLFLKNVDVLFFSPTEHNTHIDPSVILINELEPAYILPQHRDTFKVTDQNRYWTSGYAHEVEFRLSKTLQDRYHILDIGEKINIHGNTNSVDKNK</sequence>
<reference evidence="4" key="1">
    <citation type="submission" date="2016-10" db="EMBL/GenBank/DDBJ databases">
        <authorList>
            <person name="Varghese N."/>
            <person name="Submissions S."/>
        </authorList>
    </citation>
    <scope>NUCLEOTIDE SEQUENCE [LARGE SCALE GENOMIC DNA]</scope>
    <source>
        <strain evidence="4">DSM 16471</strain>
    </source>
</reference>
<dbReference type="SUPFAM" id="SSF56281">
    <property type="entry name" value="Metallo-hydrolase/oxidoreductase"/>
    <property type="match status" value="1"/>
</dbReference>
<keyword evidence="1" id="KW-0812">Transmembrane</keyword>
<protein>
    <submittedName>
        <fullName evidence="3">L-ascorbate metabolism protein UlaG, beta-lactamase superfamily</fullName>
    </submittedName>
</protein>
<dbReference type="Proteomes" id="UP000198990">
    <property type="component" value="Unassembled WGS sequence"/>
</dbReference>
<name>A0A1H7F262_9FLAO</name>
<accession>A0A1H7F262</accession>
<evidence type="ECO:0000313" key="4">
    <source>
        <dbReference type="Proteomes" id="UP000198990"/>
    </source>
</evidence>
<feature type="domain" description="Metallo-beta-lactamase" evidence="2">
    <location>
        <begin position="91"/>
        <end position="241"/>
    </location>
</feature>
<evidence type="ECO:0000313" key="3">
    <source>
        <dbReference type="EMBL" id="SEK20246.1"/>
    </source>
</evidence>